<reference evidence="2 3" key="1">
    <citation type="submission" date="2024-05" db="EMBL/GenBank/DDBJ databases">
        <authorList>
            <person name="Wallberg A."/>
        </authorList>
    </citation>
    <scope>NUCLEOTIDE SEQUENCE [LARGE SCALE GENOMIC DNA]</scope>
</reference>
<feature type="non-terminal residue" evidence="2">
    <location>
        <position position="148"/>
    </location>
</feature>
<dbReference type="EMBL" id="CAXKWB010044291">
    <property type="protein sequence ID" value="CAL4160488.1"/>
    <property type="molecule type" value="Genomic_DNA"/>
</dbReference>
<protein>
    <submittedName>
        <fullName evidence="2">Uncharacterized protein</fullName>
    </submittedName>
</protein>
<dbReference type="AlphaFoldDB" id="A0AAV2S6J0"/>
<organism evidence="2 3">
    <name type="scientific">Meganyctiphanes norvegica</name>
    <name type="common">Northern krill</name>
    <name type="synonym">Thysanopoda norvegica</name>
    <dbReference type="NCBI Taxonomy" id="48144"/>
    <lineage>
        <taxon>Eukaryota</taxon>
        <taxon>Metazoa</taxon>
        <taxon>Ecdysozoa</taxon>
        <taxon>Arthropoda</taxon>
        <taxon>Crustacea</taxon>
        <taxon>Multicrustacea</taxon>
        <taxon>Malacostraca</taxon>
        <taxon>Eumalacostraca</taxon>
        <taxon>Eucarida</taxon>
        <taxon>Euphausiacea</taxon>
        <taxon>Euphausiidae</taxon>
        <taxon>Meganyctiphanes</taxon>
    </lineage>
</organism>
<proteinExistence type="predicted"/>
<evidence type="ECO:0000313" key="2">
    <source>
        <dbReference type="EMBL" id="CAL4160488.1"/>
    </source>
</evidence>
<gene>
    <name evidence="2" type="ORF">MNOR_LOCUS32473</name>
</gene>
<feature type="signal peptide" evidence="1">
    <location>
        <begin position="1"/>
        <end position="25"/>
    </location>
</feature>
<name>A0AAV2S6J0_MEGNR</name>
<keyword evidence="1" id="KW-0732">Signal</keyword>
<comment type="caution">
    <text evidence="2">The sequence shown here is derived from an EMBL/GenBank/DDBJ whole genome shotgun (WGS) entry which is preliminary data.</text>
</comment>
<evidence type="ECO:0000256" key="1">
    <source>
        <dbReference type="SAM" id="SignalP"/>
    </source>
</evidence>
<accession>A0AAV2S6J0</accession>
<evidence type="ECO:0000313" key="3">
    <source>
        <dbReference type="Proteomes" id="UP001497623"/>
    </source>
</evidence>
<keyword evidence="3" id="KW-1185">Reference proteome</keyword>
<sequence>MSILHGVEMWLKIILHIFLFIELSCQINEECLCTEMKRHEISNEEIIPLTAYLTDELNIRFQIAFENKDGVLDMDYIKLKPESSEIKRKRNRIEKTEKINASIPLGWIHMNISVGKNYISFSPYIDKITPDFPMQHLTIASHYMSACI</sequence>
<feature type="chain" id="PRO_5043360051" evidence="1">
    <location>
        <begin position="26"/>
        <end position="148"/>
    </location>
</feature>
<dbReference type="Proteomes" id="UP001497623">
    <property type="component" value="Unassembled WGS sequence"/>
</dbReference>